<name>A0AAV9JGQ5_9PEZI</name>
<proteinExistence type="predicted"/>
<protein>
    <submittedName>
        <fullName evidence="1">Uncharacterized protein</fullName>
    </submittedName>
</protein>
<gene>
    <name evidence="1" type="ORF">LTR36_004636</name>
</gene>
<reference evidence="1 2" key="1">
    <citation type="submission" date="2021-11" db="EMBL/GenBank/DDBJ databases">
        <title>Black yeast isolated from Biological Soil Crust.</title>
        <authorList>
            <person name="Kurbessoian T."/>
        </authorList>
    </citation>
    <scope>NUCLEOTIDE SEQUENCE [LARGE SCALE GENOMIC DNA]</scope>
    <source>
        <strain evidence="1 2">CCFEE 5522</strain>
    </source>
</reference>
<evidence type="ECO:0000313" key="1">
    <source>
        <dbReference type="EMBL" id="KAK4544138.1"/>
    </source>
</evidence>
<dbReference type="EMBL" id="JAVFHQ010000027">
    <property type="protein sequence ID" value="KAK4544138.1"/>
    <property type="molecule type" value="Genomic_DNA"/>
</dbReference>
<accession>A0AAV9JGQ5</accession>
<sequence length="261" mass="30077">MQAFYDAHGVVSNAVLRKTLAPRSQHAKVQSEVNRRASRPWPTSIVRAACNWSSLAEKEARQAAEDQSHETWFTYRTEPVFNEPNIASQHQFYEANFHEVLFMLKERLQDAGLWARIQQTWLPYVQSNPKKADQLERDDTWAVNTILMYIRPNLLDRLTIPTPVSAPNLLRIIKAGCQPFRLMDLPREPRNGIYAYLVDENEKIDGSFDANNGIDEDQESIAEHSFAETRSGSYRFGVDRPSHIRVVCAVSQEFREEVSRL</sequence>
<comment type="caution">
    <text evidence="1">The sequence shown here is derived from an EMBL/GenBank/DDBJ whole genome shotgun (WGS) entry which is preliminary data.</text>
</comment>
<keyword evidence="2" id="KW-1185">Reference proteome</keyword>
<organism evidence="1 2">
    <name type="scientific">Oleoguttula mirabilis</name>
    <dbReference type="NCBI Taxonomy" id="1507867"/>
    <lineage>
        <taxon>Eukaryota</taxon>
        <taxon>Fungi</taxon>
        <taxon>Dikarya</taxon>
        <taxon>Ascomycota</taxon>
        <taxon>Pezizomycotina</taxon>
        <taxon>Dothideomycetes</taxon>
        <taxon>Dothideomycetidae</taxon>
        <taxon>Mycosphaerellales</taxon>
        <taxon>Teratosphaeriaceae</taxon>
        <taxon>Oleoguttula</taxon>
    </lineage>
</organism>
<dbReference type="Proteomes" id="UP001324427">
    <property type="component" value="Unassembled WGS sequence"/>
</dbReference>
<dbReference type="AlphaFoldDB" id="A0AAV9JGQ5"/>
<evidence type="ECO:0000313" key="2">
    <source>
        <dbReference type="Proteomes" id="UP001324427"/>
    </source>
</evidence>